<dbReference type="PANTHER" id="PTHR12215:SF10">
    <property type="entry name" value="L-AMINOADIPATE-SEMIALDEHYDE DEHYDROGENASE-PHOSPHOPANTETHEINYL TRANSFERASE"/>
    <property type="match status" value="1"/>
</dbReference>
<dbReference type="Pfam" id="PF01648">
    <property type="entry name" value="ACPS"/>
    <property type="match status" value="1"/>
</dbReference>
<proteinExistence type="inferred from homology"/>
<gene>
    <name evidence="4" type="primary">sfp</name>
    <name evidence="4" type="ORF">Poly30_56790</name>
</gene>
<evidence type="ECO:0000313" key="4">
    <source>
        <dbReference type="EMBL" id="QDV10117.1"/>
    </source>
</evidence>
<dbReference type="GO" id="GO:0008897">
    <property type="term" value="F:holo-[acyl-carrier-protein] synthase activity"/>
    <property type="evidence" value="ECO:0007669"/>
    <property type="project" value="InterPro"/>
</dbReference>
<protein>
    <submittedName>
        <fullName evidence="4">4'-phosphopantetheinyl transferase sfp</fullName>
        <ecNumber evidence="4">2.7.8.-</ecNumber>
    </submittedName>
</protein>
<name>A0A518F1A2_9BACT</name>
<evidence type="ECO:0000256" key="1">
    <source>
        <dbReference type="ARBA" id="ARBA00010990"/>
    </source>
</evidence>
<dbReference type="PANTHER" id="PTHR12215">
    <property type="entry name" value="PHOSPHOPANTETHEINE TRANSFERASE"/>
    <property type="match status" value="1"/>
</dbReference>
<dbReference type="Gene3D" id="3.90.470.20">
    <property type="entry name" value="4'-phosphopantetheinyl transferase domain"/>
    <property type="match status" value="2"/>
</dbReference>
<organism evidence="4 5">
    <name type="scientific">Saltatorellus ferox</name>
    <dbReference type="NCBI Taxonomy" id="2528018"/>
    <lineage>
        <taxon>Bacteria</taxon>
        <taxon>Pseudomonadati</taxon>
        <taxon>Planctomycetota</taxon>
        <taxon>Planctomycetia</taxon>
        <taxon>Planctomycetia incertae sedis</taxon>
        <taxon>Saltatorellus</taxon>
    </lineage>
</organism>
<accession>A0A518F1A2</accession>
<dbReference type="GO" id="GO:0019878">
    <property type="term" value="P:lysine biosynthetic process via aminoadipic acid"/>
    <property type="evidence" value="ECO:0007669"/>
    <property type="project" value="TreeGrafter"/>
</dbReference>
<evidence type="ECO:0000313" key="5">
    <source>
        <dbReference type="Proteomes" id="UP000320390"/>
    </source>
</evidence>
<keyword evidence="5" id="KW-1185">Reference proteome</keyword>
<dbReference type="SUPFAM" id="SSF56214">
    <property type="entry name" value="4'-phosphopantetheinyl transferase"/>
    <property type="match status" value="2"/>
</dbReference>
<dbReference type="RefSeq" id="WP_419190752.1">
    <property type="nucleotide sequence ID" value="NZ_CP036434.1"/>
</dbReference>
<dbReference type="InterPro" id="IPR050559">
    <property type="entry name" value="P-Pant_transferase_sf"/>
</dbReference>
<dbReference type="EMBL" id="CP036434">
    <property type="protein sequence ID" value="QDV10117.1"/>
    <property type="molecule type" value="Genomic_DNA"/>
</dbReference>
<dbReference type="Proteomes" id="UP000320390">
    <property type="component" value="Chromosome"/>
</dbReference>
<dbReference type="AlphaFoldDB" id="A0A518F1A2"/>
<evidence type="ECO:0000259" key="3">
    <source>
        <dbReference type="Pfam" id="PF01648"/>
    </source>
</evidence>
<comment type="similarity">
    <text evidence="1">Belongs to the P-Pant transferase superfamily. Gsp/Sfp/HetI/AcpT family.</text>
</comment>
<reference evidence="4 5" key="1">
    <citation type="submission" date="2019-02" db="EMBL/GenBank/DDBJ databases">
        <title>Deep-cultivation of Planctomycetes and their phenomic and genomic characterization uncovers novel biology.</title>
        <authorList>
            <person name="Wiegand S."/>
            <person name="Jogler M."/>
            <person name="Boedeker C."/>
            <person name="Pinto D."/>
            <person name="Vollmers J."/>
            <person name="Rivas-Marin E."/>
            <person name="Kohn T."/>
            <person name="Peeters S.H."/>
            <person name="Heuer A."/>
            <person name="Rast P."/>
            <person name="Oberbeckmann S."/>
            <person name="Bunk B."/>
            <person name="Jeske O."/>
            <person name="Meyerdierks A."/>
            <person name="Storesund J.E."/>
            <person name="Kallscheuer N."/>
            <person name="Luecker S."/>
            <person name="Lage O.M."/>
            <person name="Pohl T."/>
            <person name="Merkel B.J."/>
            <person name="Hornburger P."/>
            <person name="Mueller R.-W."/>
            <person name="Bruemmer F."/>
            <person name="Labrenz M."/>
            <person name="Spormann A.M."/>
            <person name="Op den Camp H."/>
            <person name="Overmann J."/>
            <person name="Amann R."/>
            <person name="Jetten M.S.M."/>
            <person name="Mascher T."/>
            <person name="Medema M.H."/>
            <person name="Devos D.P."/>
            <person name="Kaster A.-K."/>
            <person name="Ovreas L."/>
            <person name="Rohde M."/>
            <person name="Galperin M.Y."/>
            <person name="Jogler C."/>
        </authorList>
    </citation>
    <scope>NUCLEOTIDE SEQUENCE [LARGE SCALE GENOMIC DNA]</scope>
    <source>
        <strain evidence="4 5">Poly30</strain>
    </source>
</reference>
<dbReference type="InterPro" id="IPR037143">
    <property type="entry name" value="4-PPantetheinyl_Trfase_dom_sf"/>
</dbReference>
<dbReference type="GO" id="GO:0000287">
    <property type="term" value="F:magnesium ion binding"/>
    <property type="evidence" value="ECO:0007669"/>
    <property type="project" value="InterPro"/>
</dbReference>
<sequence length="248" mass="27367">MRDPETKTMERGVAHVWTAEPIPAARVLHLLDADERHRLTRFRFERDANSFASAHALTRLALSGAKPHILPSAWSFRTAEFGKPELSFPSELRFNLSHTRGLVAAATLVGAEVGVDVEAIGTREVAEELRERVLSPLESETLDALATHQQAERFFSIWALKESYIKARGLGLRLPLKEISFAFHRRSRASLSETPRADADAPADWKVHLQRLGEPTHALGVTAGRVDGGGPEIHVTHVDLATLAQSAR</sequence>
<evidence type="ECO:0000256" key="2">
    <source>
        <dbReference type="ARBA" id="ARBA00022679"/>
    </source>
</evidence>
<dbReference type="InterPro" id="IPR008278">
    <property type="entry name" value="4-PPantetheinyl_Trfase_dom"/>
</dbReference>
<feature type="domain" description="4'-phosphopantetheinyl transferase" evidence="3">
    <location>
        <begin position="113"/>
        <end position="215"/>
    </location>
</feature>
<dbReference type="GO" id="GO:0005829">
    <property type="term" value="C:cytosol"/>
    <property type="evidence" value="ECO:0007669"/>
    <property type="project" value="TreeGrafter"/>
</dbReference>
<keyword evidence="2 4" id="KW-0808">Transferase</keyword>
<dbReference type="EC" id="2.7.8.-" evidence="4"/>